<dbReference type="RefSeq" id="WP_309389940.1">
    <property type="nucleotide sequence ID" value="NZ_JADBEO010000010.1"/>
</dbReference>
<protein>
    <submittedName>
        <fullName evidence="1">Uncharacterized protein</fullName>
    </submittedName>
</protein>
<gene>
    <name evidence="1" type="ORF">IHQ68_06320</name>
</gene>
<name>A0ABU1DDU2_9HYPH</name>
<proteinExistence type="predicted"/>
<evidence type="ECO:0000313" key="1">
    <source>
        <dbReference type="EMBL" id="MDR4306231.1"/>
    </source>
</evidence>
<organism evidence="1 2">
    <name type="scientific">Chelatococcus sambhunathii</name>
    <dbReference type="NCBI Taxonomy" id="363953"/>
    <lineage>
        <taxon>Bacteria</taxon>
        <taxon>Pseudomonadati</taxon>
        <taxon>Pseudomonadota</taxon>
        <taxon>Alphaproteobacteria</taxon>
        <taxon>Hyphomicrobiales</taxon>
        <taxon>Chelatococcaceae</taxon>
        <taxon>Chelatococcus</taxon>
    </lineage>
</organism>
<keyword evidence="2" id="KW-1185">Reference proteome</keyword>
<sequence length="107" mass="11623">MTVKADRVASSLCRFSTSRLAGLLKGLERCLADPRADTRRTEGKKRGLPIAAVQRIGAPAWTVGRQPHAQMLGRNAGASRQGRTPRGETLAEKLYDFKGFDGAARED</sequence>
<accession>A0ABU1DDU2</accession>
<evidence type="ECO:0000313" key="2">
    <source>
        <dbReference type="Proteomes" id="UP001181622"/>
    </source>
</evidence>
<comment type="caution">
    <text evidence="1">The sequence shown here is derived from an EMBL/GenBank/DDBJ whole genome shotgun (WGS) entry which is preliminary data.</text>
</comment>
<reference evidence="1" key="1">
    <citation type="submission" date="2020-10" db="EMBL/GenBank/DDBJ databases">
        <authorList>
            <person name="Abbas A."/>
            <person name="Razzaq R."/>
            <person name="Waqas M."/>
            <person name="Abbas N."/>
            <person name="Nielsen T.K."/>
            <person name="Hansen L.H."/>
            <person name="Hussain S."/>
            <person name="Shahid M."/>
        </authorList>
    </citation>
    <scope>NUCLEOTIDE SEQUENCE</scope>
    <source>
        <strain evidence="1">S14</strain>
    </source>
</reference>
<dbReference type="Proteomes" id="UP001181622">
    <property type="component" value="Unassembled WGS sequence"/>
</dbReference>
<dbReference type="EMBL" id="JADBEO010000010">
    <property type="protein sequence ID" value="MDR4306231.1"/>
    <property type="molecule type" value="Genomic_DNA"/>
</dbReference>